<feature type="binding site" description="axial binding residue" evidence="5">
    <location>
        <position position="225"/>
    </location>
    <ligand>
        <name>heme c</name>
        <dbReference type="ChEBI" id="CHEBI:61717"/>
        <label>2</label>
    </ligand>
    <ligandPart>
        <name>Fe</name>
        <dbReference type="ChEBI" id="CHEBI:18248"/>
    </ligandPart>
</feature>
<evidence type="ECO:0000256" key="2">
    <source>
        <dbReference type="ARBA" id="ARBA00022729"/>
    </source>
</evidence>
<dbReference type="SUPFAM" id="SSF46626">
    <property type="entry name" value="Cytochrome c"/>
    <property type="match status" value="2"/>
</dbReference>
<dbReference type="InterPro" id="IPR051395">
    <property type="entry name" value="Cytochrome_c_Peroxidase/MauG"/>
</dbReference>
<keyword evidence="7" id="KW-0575">Peroxidase</keyword>
<proteinExistence type="predicted"/>
<evidence type="ECO:0000313" key="8">
    <source>
        <dbReference type="Proteomes" id="UP000290204"/>
    </source>
</evidence>
<evidence type="ECO:0000256" key="1">
    <source>
        <dbReference type="ARBA" id="ARBA00004196"/>
    </source>
</evidence>
<comment type="caution">
    <text evidence="7">The sequence shown here is derived from an EMBL/GenBank/DDBJ whole genome shotgun (WGS) entry which is preliminary data.</text>
</comment>
<comment type="subcellular location">
    <subcellularLocation>
        <location evidence="1">Cell envelope</location>
    </subcellularLocation>
</comment>
<dbReference type="OrthoDB" id="9805202at2"/>
<sequence>MQKRNSIFFIATFIVLFVWTMDACRKHKLELTAYPVAVPAYFPASDYYQRNPITKEGFELGRRLFYDNRFSKDGSISCGSCHEQVAAFGTYNHDLSHGVNGAHGIRNAMSLFNLAWQTSFGWDGKYTALEDVYTAHINSSIEFDENITSVINKLKTDSRYPQQFAKMYGSTEINQQRIYAALTQFISAFISANTKYDSVKLGLASFTISEQAGYSVFLSKCNSCHTEPLFTNNSYRNIGLPVTALNDFGRMRVTNNKTDSLKFRVPSLRNLFKSYPFMHDGRFVAFSQVFDHYQTGVQQSVTIDPLLSNGISLSTNERTALIDFFRTLTDNNFTGNSNFAAPQ</sequence>
<keyword evidence="8" id="KW-1185">Reference proteome</keyword>
<feature type="binding site" description="axial binding residue" evidence="5">
    <location>
        <position position="82"/>
    </location>
    <ligand>
        <name>heme c</name>
        <dbReference type="ChEBI" id="CHEBI:61717"/>
        <label>1</label>
    </ligand>
    <ligandPart>
        <name>Fe</name>
        <dbReference type="ChEBI" id="CHEBI:18248"/>
    </ligandPart>
</feature>
<feature type="binding site" description="covalent" evidence="4">
    <location>
        <position position="224"/>
    </location>
    <ligand>
        <name>heme c</name>
        <dbReference type="ChEBI" id="CHEBI:61717"/>
        <label>2</label>
    </ligand>
</feature>
<feature type="binding site" description="covalent" evidence="4">
    <location>
        <position position="78"/>
    </location>
    <ligand>
        <name>heme c</name>
        <dbReference type="ChEBI" id="CHEBI:61717"/>
        <label>1</label>
    </ligand>
</feature>
<evidence type="ECO:0000256" key="3">
    <source>
        <dbReference type="ARBA" id="ARBA00023002"/>
    </source>
</evidence>
<dbReference type="GO" id="GO:0009055">
    <property type="term" value="F:electron transfer activity"/>
    <property type="evidence" value="ECO:0007669"/>
    <property type="project" value="InterPro"/>
</dbReference>
<name>A0A4Q1CII5_9BACT</name>
<dbReference type="InterPro" id="IPR004852">
    <property type="entry name" value="Di-haem_cyt_c_peroxidsae"/>
</dbReference>
<keyword evidence="4" id="KW-0349">Heme</keyword>
<dbReference type="PIRSF" id="PIRSF000294">
    <property type="entry name" value="Cytochrome-c_peroxidase"/>
    <property type="match status" value="1"/>
</dbReference>
<dbReference type="PANTHER" id="PTHR30600:SF10">
    <property type="entry name" value="BLL6722 PROTEIN"/>
    <property type="match status" value="1"/>
</dbReference>
<keyword evidence="3" id="KW-0560">Oxidoreductase</keyword>
<feature type="binding site" description="covalent" evidence="4">
    <location>
        <position position="81"/>
    </location>
    <ligand>
        <name>heme c</name>
        <dbReference type="ChEBI" id="CHEBI:61717"/>
        <label>1</label>
    </ligand>
</feature>
<reference evidence="7 8" key="1">
    <citation type="submission" date="2019-01" db="EMBL/GenBank/DDBJ databases">
        <title>Lacibacter sp. strain TTM-7.</title>
        <authorList>
            <person name="Chen W.-M."/>
        </authorList>
    </citation>
    <scope>NUCLEOTIDE SEQUENCE [LARGE SCALE GENOMIC DNA]</scope>
    <source>
        <strain evidence="7 8">TTM-7</strain>
    </source>
</reference>
<evidence type="ECO:0000259" key="6">
    <source>
        <dbReference type="Pfam" id="PF03150"/>
    </source>
</evidence>
<dbReference type="InterPro" id="IPR026259">
    <property type="entry name" value="MauG/Cytc_peroxidase"/>
</dbReference>
<gene>
    <name evidence="7" type="ORF">ESA94_12595</name>
</gene>
<dbReference type="PANTHER" id="PTHR30600">
    <property type="entry name" value="CYTOCHROME C PEROXIDASE-RELATED"/>
    <property type="match status" value="1"/>
</dbReference>
<keyword evidence="5" id="KW-0408">Iron</keyword>
<dbReference type="InterPro" id="IPR036909">
    <property type="entry name" value="Cyt_c-like_dom_sf"/>
</dbReference>
<evidence type="ECO:0000313" key="7">
    <source>
        <dbReference type="EMBL" id="RXK59884.1"/>
    </source>
</evidence>
<feature type="domain" description="Di-haem cytochrome c peroxidase" evidence="6">
    <location>
        <begin position="56"/>
        <end position="199"/>
    </location>
</feature>
<comment type="PTM">
    <text evidence="4">Binds 2 heme groups per subunit.</text>
</comment>
<dbReference type="Proteomes" id="UP000290204">
    <property type="component" value="Unassembled WGS sequence"/>
</dbReference>
<evidence type="ECO:0000256" key="5">
    <source>
        <dbReference type="PIRSR" id="PIRSR000294-2"/>
    </source>
</evidence>
<keyword evidence="2" id="KW-0732">Signal</keyword>
<dbReference type="GO" id="GO:0046872">
    <property type="term" value="F:metal ion binding"/>
    <property type="evidence" value="ECO:0007669"/>
    <property type="project" value="UniProtKB-KW"/>
</dbReference>
<dbReference type="GO" id="GO:0020037">
    <property type="term" value="F:heme binding"/>
    <property type="evidence" value="ECO:0007669"/>
    <property type="project" value="InterPro"/>
</dbReference>
<dbReference type="Gene3D" id="1.10.760.10">
    <property type="entry name" value="Cytochrome c-like domain"/>
    <property type="match status" value="2"/>
</dbReference>
<protein>
    <submittedName>
        <fullName evidence="7">Cytochrome-c peroxidase</fullName>
    </submittedName>
</protein>
<evidence type="ECO:0000256" key="4">
    <source>
        <dbReference type="PIRSR" id="PIRSR000294-1"/>
    </source>
</evidence>
<dbReference type="AlphaFoldDB" id="A0A4Q1CII5"/>
<dbReference type="GO" id="GO:0004130">
    <property type="term" value="F:cytochrome-c peroxidase activity"/>
    <property type="evidence" value="ECO:0007669"/>
    <property type="project" value="TreeGrafter"/>
</dbReference>
<dbReference type="Pfam" id="PF03150">
    <property type="entry name" value="CCP_MauG"/>
    <property type="match status" value="1"/>
</dbReference>
<comment type="cofactor">
    <cofactor evidence="4">
        <name>heme</name>
        <dbReference type="ChEBI" id="CHEBI:30413"/>
    </cofactor>
    <text evidence="4">Binds 2 heme groups.</text>
</comment>
<keyword evidence="5" id="KW-0479">Metal-binding</keyword>
<dbReference type="GO" id="GO:0030313">
    <property type="term" value="C:cell envelope"/>
    <property type="evidence" value="ECO:0007669"/>
    <property type="project" value="UniProtKB-SubCell"/>
</dbReference>
<organism evidence="7 8">
    <name type="scientific">Lacibacter luteus</name>
    <dbReference type="NCBI Taxonomy" id="2508719"/>
    <lineage>
        <taxon>Bacteria</taxon>
        <taxon>Pseudomonadati</taxon>
        <taxon>Bacteroidota</taxon>
        <taxon>Chitinophagia</taxon>
        <taxon>Chitinophagales</taxon>
        <taxon>Chitinophagaceae</taxon>
        <taxon>Lacibacter</taxon>
    </lineage>
</organism>
<dbReference type="EMBL" id="SDHW01000003">
    <property type="protein sequence ID" value="RXK59884.1"/>
    <property type="molecule type" value="Genomic_DNA"/>
</dbReference>
<feature type="binding site" description="covalent" evidence="4">
    <location>
        <position position="221"/>
    </location>
    <ligand>
        <name>heme c</name>
        <dbReference type="ChEBI" id="CHEBI:61717"/>
        <label>2</label>
    </ligand>
</feature>
<accession>A0A4Q1CII5</accession>
<dbReference type="RefSeq" id="WP_129131258.1">
    <property type="nucleotide sequence ID" value="NZ_SDHW01000003.1"/>
</dbReference>